<keyword evidence="4" id="KW-1185">Reference proteome</keyword>
<dbReference type="EMBL" id="QPJD01000030">
    <property type="protein sequence ID" value="RCW40636.1"/>
    <property type="molecule type" value="Genomic_DNA"/>
</dbReference>
<name>A0A368VHC8_9BACL</name>
<dbReference type="OrthoDB" id="4206464at2"/>
<dbReference type="AlphaFoldDB" id="A0A368VHC8"/>
<reference evidence="3 4" key="1">
    <citation type="submission" date="2018-07" db="EMBL/GenBank/DDBJ databases">
        <title>Genomic Encyclopedia of Type Strains, Phase III (KMG-III): the genomes of soil and plant-associated and newly described type strains.</title>
        <authorList>
            <person name="Whitman W."/>
        </authorList>
    </citation>
    <scope>NUCLEOTIDE SEQUENCE [LARGE SCALE GENOMIC DNA]</scope>
    <source>
        <strain evidence="3 4">CECT 7506</strain>
    </source>
</reference>
<feature type="domain" description="DUF6980" evidence="2">
    <location>
        <begin position="4"/>
        <end position="102"/>
    </location>
</feature>
<proteinExistence type="predicted"/>
<evidence type="ECO:0000256" key="1">
    <source>
        <dbReference type="SAM" id="MobiDB-lite"/>
    </source>
</evidence>
<dbReference type="Pfam" id="PF22400">
    <property type="entry name" value="DUF6980"/>
    <property type="match status" value="1"/>
</dbReference>
<protein>
    <recommendedName>
        <fullName evidence="2">DUF6980 domain-containing protein</fullName>
    </recommendedName>
</protein>
<dbReference type="InterPro" id="IPR053918">
    <property type="entry name" value="DUF6980"/>
</dbReference>
<feature type="region of interest" description="Disordered" evidence="1">
    <location>
        <begin position="83"/>
        <end position="102"/>
    </location>
</feature>
<feature type="compositionally biased region" description="Acidic residues" evidence="1">
    <location>
        <begin position="83"/>
        <end position="94"/>
    </location>
</feature>
<dbReference type="Proteomes" id="UP000252415">
    <property type="component" value="Unassembled WGS sequence"/>
</dbReference>
<evidence type="ECO:0000259" key="2">
    <source>
        <dbReference type="Pfam" id="PF22400"/>
    </source>
</evidence>
<sequence length="102" mass="12062">MGKKHCCDTMTQQANYVCEQHNNPFECPDNLIFYNQKFDEYGIIIHDGCSSYSLITYCPWCGSKLPEPKRDLWFDSLEEMGFDDPAEQEIPEEFNSDKWYNK</sequence>
<accession>A0A368VHC8</accession>
<organism evidence="3 4">
    <name type="scientific">Paenibacillus prosopidis</name>
    <dbReference type="NCBI Taxonomy" id="630520"/>
    <lineage>
        <taxon>Bacteria</taxon>
        <taxon>Bacillati</taxon>
        <taxon>Bacillota</taxon>
        <taxon>Bacilli</taxon>
        <taxon>Bacillales</taxon>
        <taxon>Paenibacillaceae</taxon>
        <taxon>Paenibacillus</taxon>
    </lineage>
</organism>
<gene>
    <name evidence="3" type="ORF">DFP97_13015</name>
</gene>
<comment type="caution">
    <text evidence="3">The sequence shown here is derived from an EMBL/GenBank/DDBJ whole genome shotgun (WGS) entry which is preliminary data.</text>
</comment>
<dbReference type="RefSeq" id="WP_114384147.1">
    <property type="nucleotide sequence ID" value="NZ_QPJD01000030.1"/>
</dbReference>
<evidence type="ECO:0000313" key="4">
    <source>
        <dbReference type="Proteomes" id="UP000252415"/>
    </source>
</evidence>
<evidence type="ECO:0000313" key="3">
    <source>
        <dbReference type="EMBL" id="RCW40636.1"/>
    </source>
</evidence>